<dbReference type="EMBL" id="JBHSWE010000001">
    <property type="protein sequence ID" value="MFC6669511.1"/>
    <property type="molecule type" value="Genomic_DNA"/>
</dbReference>
<organism evidence="5 6">
    <name type="scientific">Marinobacterium aestuariivivens</name>
    <dbReference type="NCBI Taxonomy" id="1698799"/>
    <lineage>
        <taxon>Bacteria</taxon>
        <taxon>Pseudomonadati</taxon>
        <taxon>Pseudomonadota</taxon>
        <taxon>Gammaproteobacteria</taxon>
        <taxon>Oceanospirillales</taxon>
        <taxon>Oceanospirillaceae</taxon>
        <taxon>Marinobacterium</taxon>
    </lineage>
</organism>
<dbReference type="RefSeq" id="WP_379908066.1">
    <property type="nucleotide sequence ID" value="NZ_JBHSWE010000001.1"/>
</dbReference>
<keyword evidence="3" id="KW-0804">Transcription</keyword>
<evidence type="ECO:0000256" key="2">
    <source>
        <dbReference type="ARBA" id="ARBA00023125"/>
    </source>
</evidence>
<proteinExistence type="predicted"/>
<name>A0ABW1ZWE5_9GAMM</name>
<dbReference type="PANTHER" id="PTHR30146:SF2">
    <property type="entry name" value="HTH-TYPE TRANSCRIPTIONAL REGULATOR GNTR"/>
    <property type="match status" value="1"/>
</dbReference>
<evidence type="ECO:0000313" key="5">
    <source>
        <dbReference type="EMBL" id="MFC6669511.1"/>
    </source>
</evidence>
<keyword evidence="1" id="KW-0805">Transcription regulation</keyword>
<reference evidence="6" key="1">
    <citation type="journal article" date="2019" name="Int. J. Syst. Evol. Microbiol.">
        <title>The Global Catalogue of Microorganisms (GCM) 10K type strain sequencing project: providing services to taxonomists for standard genome sequencing and annotation.</title>
        <authorList>
            <consortium name="The Broad Institute Genomics Platform"/>
            <consortium name="The Broad Institute Genome Sequencing Center for Infectious Disease"/>
            <person name="Wu L."/>
            <person name="Ma J."/>
        </authorList>
    </citation>
    <scope>NUCLEOTIDE SEQUENCE [LARGE SCALE GENOMIC DNA]</scope>
    <source>
        <strain evidence="6">NBRC 111756</strain>
    </source>
</reference>
<protein>
    <submittedName>
        <fullName evidence="5">Substrate-binding domain-containing protein</fullName>
    </submittedName>
</protein>
<dbReference type="Pfam" id="PF13377">
    <property type="entry name" value="Peripla_BP_3"/>
    <property type="match status" value="1"/>
</dbReference>
<dbReference type="SUPFAM" id="SSF53822">
    <property type="entry name" value="Periplasmic binding protein-like I"/>
    <property type="match status" value="1"/>
</dbReference>
<gene>
    <name evidence="5" type="ORF">ACFQDL_04920</name>
</gene>
<dbReference type="InterPro" id="IPR046335">
    <property type="entry name" value="LacI/GalR-like_sensor"/>
</dbReference>
<dbReference type="Gene3D" id="3.40.50.2300">
    <property type="match status" value="2"/>
</dbReference>
<keyword evidence="6" id="KW-1185">Reference proteome</keyword>
<sequence length="89" mass="9916">MFCINDDLAYGAIFESQRRHIRIPQQLAVAGFNDLEASACINPSLTSIATPLYEIGKMSAEMLMRRLDGEKIDDPVVDLGFRLQARESA</sequence>
<evidence type="ECO:0000256" key="3">
    <source>
        <dbReference type="ARBA" id="ARBA00023163"/>
    </source>
</evidence>
<feature type="domain" description="Transcriptional regulator LacI/GalR-like sensor" evidence="4">
    <location>
        <begin position="2"/>
        <end position="88"/>
    </location>
</feature>
<dbReference type="PANTHER" id="PTHR30146">
    <property type="entry name" value="LACI-RELATED TRANSCRIPTIONAL REPRESSOR"/>
    <property type="match status" value="1"/>
</dbReference>
<dbReference type="InterPro" id="IPR028082">
    <property type="entry name" value="Peripla_BP_I"/>
</dbReference>
<keyword evidence="2" id="KW-0238">DNA-binding</keyword>
<comment type="caution">
    <text evidence="5">The sequence shown here is derived from an EMBL/GenBank/DDBJ whole genome shotgun (WGS) entry which is preliminary data.</text>
</comment>
<dbReference type="Proteomes" id="UP001596422">
    <property type="component" value="Unassembled WGS sequence"/>
</dbReference>
<evidence type="ECO:0000256" key="1">
    <source>
        <dbReference type="ARBA" id="ARBA00023015"/>
    </source>
</evidence>
<evidence type="ECO:0000259" key="4">
    <source>
        <dbReference type="Pfam" id="PF13377"/>
    </source>
</evidence>
<accession>A0ABW1ZWE5</accession>
<evidence type="ECO:0000313" key="6">
    <source>
        <dbReference type="Proteomes" id="UP001596422"/>
    </source>
</evidence>